<proteinExistence type="inferred from homology"/>
<dbReference type="PANTHER" id="PTHR21109:SF22">
    <property type="entry name" value="SMALL RIBOSOMAL SUBUNIT PROTEIN BS21"/>
    <property type="match status" value="1"/>
</dbReference>
<comment type="similarity">
    <text evidence="1 5 6">Belongs to the bacterial ribosomal protein bS21 family.</text>
</comment>
<dbReference type="OrthoDB" id="9799244at2"/>
<evidence type="ECO:0000256" key="4">
    <source>
        <dbReference type="ARBA" id="ARBA00035135"/>
    </source>
</evidence>
<dbReference type="InterPro" id="IPR038380">
    <property type="entry name" value="Ribosomal_bS21_sf"/>
</dbReference>
<dbReference type="GO" id="GO:0005840">
    <property type="term" value="C:ribosome"/>
    <property type="evidence" value="ECO:0007669"/>
    <property type="project" value="UniProtKB-KW"/>
</dbReference>
<dbReference type="HAMAP" id="MF_00358">
    <property type="entry name" value="Ribosomal_bS21"/>
    <property type="match status" value="1"/>
</dbReference>
<organism evidence="7 8">
    <name type="scientific">Candidatus Johnevansia muelleri</name>
    <dbReference type="NCBI Taxonomy" id="1495769"/>
    <lineage>
        <taxon>Bacteria</taxon>
        <taxon>Pseudomonadati</taxon>
        <taxon>Pseudomonadota</taxon>
        <taxon>Gammaproteobacteria</taxon>
        <taxon>Candidatus Johnevansiales</taxon>
        <taxon>Candidatus Johnevansiaceae</taxon>
        <taxon>Candidatus Johnevansia</taxon>
    </lineage>
</organism>
<dbReference type="Proteomes" id="UP000032420">
    <property type="component" value="Chromosome I"/>
</dbReference>
<gene>
    <name evidence="5 7" type="primary">rpsU</name>
    <name evidence="7" type="ORF">CEM_322</name>
</gene>
<dbReference type="PRINTS" id="PR00976">
    <property type="entry name" value="RIBOSOMALS21"/>
</dbReference>
<dbReference type="KEGG" id="eme:CEM_322"/>
<evidence type="ECO:0000256" key="1">
    <source>
        <dbReference type="ARBA" id="ARBA00006640"/>
    </source>
</evidence>
<evidence type="ECO:0000256" key="2">
    <source>
        <dbReference type="ARBA" id="ARBA00022980"/>
    </source>
</evidence>
<protein>
    <recommendedName>
        <fullName evidence="4 5">Small ribosomal subunit protein bS21</fullName>
    </recommendedName>
</protein>
<evidence type="ECO:0000256" key="5">
    <source>
        <dbReference type="HAMAP-Rule" id="MF_00358"/>
    </source>
</evidence>
<dbReference type="NCBIfam" id="TIGR00030">
    <property type="entry name" value="S21p"/>
    <property type="match status" value="1"/>
</dbReference>
<accession>A0A078KIH0</accession>
<evidence type="ECO:0000256" key="6">
    <source>
        <dbReference type="RuleBase" id="RU000667"/>
    </source>
</evidence>
<dbReference type="GO" id="GO:0003735">
    <property type="term" value="F:structural constituent of ribosome"/>
    <property type="evidence" value="ECO:0007669"/>
    <property type="project" value="InterPro"/>
</dbReference>
<dbReference type="GO" id="GO:0006412">
    <property type="term" value="P:translation"/>
    <property type="evidence" value="ECO:0007669"/>
    <property type="project" value="UniProtKB-UniRule"/>
</dbReference>
<dbReference type="STRING" id="1495769.CEM_322"/>
<dbReference type="GO" id="GO:1990904">
    <property type="term" value="C:ribonucleoprotein complex"/>
    <property type="evidence" value="ECO:0007669"/>
    <property type="project" value="UniProtKB-KW"/>
</dbReference>
<evidence type="ECO:0000313" key="7">
    <source>
        <dbReference type="EMBL" id="CDZ16569.1"/>
    </source>
</evidence>
<dbReference type="Gene3D" id="1.20.5.1150">
    <property type="entry name" value="Ribosomal protein S8"/>
    <property type="match status" value="1"/>
</dbReference>
<dbReference type="PATRIC" id="fig|1495769.3.peg.290"/>
<sequence>MYINTESFEFILRKFKRSCEKLGIISEIRRREFYEKPNSVRKRKALAAKTRYDKQI</sequence>
<name>A0A078KIH0_9GAMM</name>
<keyword evidence="8" id="KW-1185">Reference proteome</keyword>
<dbReference type="EMBL" id="LM655252">
    <property type="protein sequence ID" value="CDZ16569.1"/>
    <property type="molecule type" value="Genomic_DNA"/>
</dbReference>
<dbReference type="HOGENOM" id="CLU_159258_1_1_6"/>
<evidence type="ECO:0000256" key="3">
    <source>
        <dbReference type="ARBA" id="ARBA00023274"/>
    </source>
</evidence>
<reference evidence="8" key="1">
    <citation type="submission" date="2014-07" db="EMBL/GenBank/DDBJ databases">
        <authorList>
            <person name="Santos-Garcia D."/>
        </authorList>
    </citation>
    <scope>NUCLEOTIDE SEQUENCE [LARGE SCALE GENOMIC DNA]</scope>
</reference>
<evidence type="ECO:0000313" key="8">
    <source>
        <dbReference type="Proteomes" id="UP000032420"/>
    </source>
</evidence>
<dbReference type="PANTHER" id="PTHR21109">
    <property type="entry name" value="MITOCHONDRIAL 28S RIBOSOMAL PROTEIN S21"/>
    <property type="match status" value="1"/>
</dbReference>
<keyword evidence="2 5" id="KW-0689">Ribosomal protein</keyword>
<dbReference type="InterPro" id="IPR001911">
    <property type="entry name" value="Ribosomal_bS21"/>
</dbReference>
<dbReference type="AlphaFoldDB" id="A0A078KIH0"/>
<keyword evidence="3 5" id="KW-0687">Ribonucleoprotein</keyword>
<dbReference type="Pfam" id="PF01165">
    <property type="entry name" value="Ribosomal_S21"/>
    <property type="match status" value="1"/>
</dbReference>